<keyword evidence="4 7" id="KW-0963">Cytoplasm</keyword>
<dbReference type="Pfam" id="PF21192">
    <property type="entry name" value="OB_NMD3"/>
    <property type="match status" value="1"/>
</dbReference>
<dbReference type="STRING" id="1198029.A0A1U7LIQ5"/>
<evidence type="ECO:0000259" key="8">
    <source>
        <dbReference type="Pfam" id="PF04981"/>
    </source>
</evidence>
<feature type="domain" description="60S ribosomal export protein NMD3 SH3" evidence="10">
    <location>
        <begin position="246"/>
        <end position="292"/>
    </location>
</feature>
<keyword evidence="12" id="KW-1185">Reference proteome</keyword>
<sequence>MENLVDEQMVMDEQIATILCCSCGIPILHNPAAMCIDCLKTSTDITEGIPREAVLNFCRSCERFLSPPSQWVNAQPESRELLALCLRKLRGLNKAWFIWTEPHSRRVRVKLTIQKEAFVSTILQQSFEVEYVVTNQQCLDCAKLHAKNTWKASVQIRQKVQHKRTFLYLEQLILKHNAHRDCNNIVEVKDGLDFFYPSRNGAIKMVDFLNNVVPVRTKKSEELISMDVHTSTNTYKFTWSVELIPICKDDLVCLSGKLAKSLGNISQLLLCSRVGNSIHLIDPLTLRTTDVACPVYWRTPFCTLADIHELVEFTVLDVELLGQTHGRLALADVEIAKSSDLGVNDQQYTVRTHLGAILKPGDTARGYHLTTTNFNDPEYESLDQSLLPDIILVKKSYPNRRKKNKTRNWKLRTLSKEQTEMNPRKQDIEKQERDYEEFLRDLEEDTEMRSMVNVYKHKDRPTKMEGLDEGIVGEDEDDADFPEIPIEELLDEMHEMKLE</sequence>
<dbReference type="PANTHER" id="PTHR12746:SF2">
    <property type="entry name" value="60S RIBOSOMAL EXPORT PROTEIN NMD3"/>
    <property type="match status" value="1"/>
</dbReference>
<comment type="function">
    <text evidence="7">Acts as an adapter for the XPO1/CRM1-mediated export of the 60S ribosomal subunit.</text>
</comment>
<dbReference type="GO" id="GO:0030674">
    <property type="term" value="F:protein-macromolecule adaptor activity"/>
    <property type="evidence" value="ECO:0007669"/>
    <property type="project" value="EnsemblFungi"/>
</dbReference>
<dbReference type="InterPro" id="IPR048899">
    <property type="entry name" value="NMD_SH3"/>
</dbReference>
<evidence type="ECO:0000256" key="1">
    <source>
        <dbReference type="ARBA" id="ARBA00009794"/>
    </source>
</evidence>
<dbReference type="GO" id="GO:0005829">
    <property type="term" value="C:cytosol"/>
    <property type="evidence" value="ECO:0007669"/>
    <property type="project" value="EnsemblFungi"/>
</dbReference>
<reference evidence="11 12" key="1">
    <citation type="submission" date="2016-04" db="EMBL/GenBank/DDBJ databases">
        <title>Evolutionary innovation and constraint leading to complex multicellularity in the Ascomycota.</title>
        <authorList>
            <person name="Cisse O."/>
            <person name="Nguyen A."/>
            <person name="Hewitt D.A."/>
            <person name="Jedd G."/>
            <person name="Stajich J.E."/>
        </authorList>
    </citation>
    <scope>NUCLEOTIDE SEQUENCE [LARGE SCALE GENOMIC DNA]</scope>
    <source>
        <strain evidence="11 12">DAH-3</strain>
    </source>
</reference>
<dbReference type="Pfam" id="PF04981">
    <property type="entry name" value="NMD3"/>
    <property type="match status" value="1"/>
</dbReference>
<evidence type="ECO:0000256" key="7">
    <source>
        <dbReference type="RuleBase" id="RU364108"/>
    </source>
</evidence>
<dbReference type="OMA" id="VILVRKH"/>
<dbReference type="GO" id="GO:0043023">
    <property type="term" value="F:ribosomal large subunit binding"/>
    <property type="evidence" value="ECO:0007669"/>
    <property type="project" value="EnsemblFungi"/>
</dbReference>
<dbReference type="InterPro" id="IPR039768">
    <property type="entry name" value="Nmd3"/>
</dbReference>
<accession>A0A1U7LIQ5</accession>
<evidence type="ECO:0000313" key="12">
    <source>
        <dbReference type="Proteomes" id="UP000186594"/>
    </source>
</evidence>
<evidence type="ECO:0000256" key="5">
    <source>
        <dbReference type="ARBA" id="ARBA00022927"/>
    </source>
</evidence>
<comment type="similarity">
    <text evidence="1 7">Belongs to the NMD3 family.</text>
</comment>
<dbReference type="Pfam" id="PF21193">
    <property type="entry name" value="NMD_SH3"/>
    <property type="match status" value="1"/>
</dbReference>
<evidence type="ECO:0000313" key="11">
    <source>
        <dbReference type="EMBL" id="OLL22432.1"/>
    </source>
</evidence>
<feature type="domain" description="60S ribosomal export protein NMD3 OB-fold" evidence="9">
    <location>
        <begin position="310"/>
        <end position="395"/>
    </location>
</feature>
<dbReference type="GO" id="GO:0000055">
    <property type="term" value="P:ribosomal large subunit export from nucleus"/>
    <property type="evidence" value="ECO:0007669"/>
    <property type="project" value="EnsemblFungi"/>
</dbReference>
<dbReference type="GO" id="GO:0070180">
    <property type="term" value="F:large ribosomal subunit rRNA binding"/>
    <property type="evidence" value="ECO:0007669"/>
    <property type="project" value="EnsemblFungi"/>
</dbReference>
<dbReference type="PANTHER" id="PTHR12746">
    <property type="entry name" value="NONSENSE-MEDIATED MRNA DECAY PROTEIN 3"/>
    <property type="match status" value="1"/>
</dbReference>
<dbReference type="InterPro" id="IPR007064">
    <property type="entry name" value="Nmd3_N"/>
</dbReference>
<evidence type="ECO:0000256" key="6">
    <source>
        <dbReference type="ARBA" id="ARBA00023242"/>
    </source>
</evidence>
<evidence type="ECO:0000256" key="4">
    <source>
        <dbReference type="ARBA" id="ARBA00022490"/>
    </source>
</evidence>
<dbReference type="GO" id="GO:0015031">
    <property type="term" value="P:protein transport"/>
    <property type="evidence" value="ECO:0007669"/>
    <property type="project" value="UniProtKB-KW"/>
</dbReference>
<dbReference type="InterPro" id="IPR048898">
    <property type="entry name" value="OB_NMD3"/>
</dbReference>
<dbReference type="EMBL" id="LXFE01003343">
    <property type="protein sequence ID" value="OLL22432.1"/>
    <property type="molecule type" value="Genomic_DNA"/>
</dbReference>
<dbReference type="GO" id="GO:0005634">
    <property type="term" value="C:nucleus"/>
    <property type="evidence" value="ECO:0007669"/>
    <property type="project" value="UniProtKB-SubCell"/>
</dbReference>
<protein>
    <recommendedName>
        <fullName evidence="2 7">60S ribosomal export protein NMD3</fullName>
    </recommendedName>
</protein>
<evidence type="ECO:0000259" key="9">
    <source>
        <dbReference type="Pfam" id="PF21192"/>
    </source>
</evidence>
<dbReference type="Proteomes" id="UP000186594">
    <property type="component" value="Unassembled WGS sequence"/>
</dbReference>
<keyword evidence="3 7" id="KW-0813">Transport</keyword>
<proteinExistence type="inferred from homology"/>
<gene>
    <name evidence="11" type="ORF">NEOLI_001779</name>
</gene>
<comment type="caution">
    <text evidence="11">The sequence shown here is derived from an EMBL/GenBank/DDBJ whole genome shotgun (WGS) entry which is preliminary data.</text>
</comment>
<evidence type="ECO:0000256" key="3">
    <source>
        <dbReference type="ARBA" id="ARBA00022448"/>
    </source>
</evidence>
<evidence type="ECO:0000259" key="10">
    <source>
        <dbReference type="Pfam" id="PF21193"/>
    </source>
</evidence>
<organism evidence="11 12">
    <name type="scientific">Neolecta irregularis (strain DAH-3)</name>
    <dbReference type="NCBI Taxonomy" id="1198029"/>
    <lineage>
        <taxon>Eukaryota</taxon>
        <taxon>Fungi</taxon>
        <taxon>Dikarya</taxon>
        <taxon>Ascomycota</taxon>
        <taxon>Taphrinomycotina</taxon>
        <taxon>Neolectales</taxon>
        <taxon>Neolectaceae</taxon>
        <taxon>Neolecta</taxon>
    </lineage>
</organism>
<dbReference type="AlphaFoldDB" id="A0A1U7LIQ5"/>
<comment type="subcellular location">
    <subcellularLocation>
        <location evidence="7">Cytoplasm</location>
    </subcellularLocation>
    <subcellularLocation>
        <location evidence="7">Nucleus</location>
    </subcellularLocation>
</comment>
<name>A0A1U7LIQ5_NEOID</name>
<keyword evidence="6 7" id="KW-0539">Nucleus</keyword>
<evidence type="ECO:0000256" key="2">
    <source>
        <dbReference type="ARBA" id="ARBA00017035"/>
    </source>
</evidence>
<feature type="domain" description="Nmd3 N-terminal" evidence="8">
    <location>
        <begin position="20"/>
        <end position="243"/>
    </location>
</feature>
<keyword evidence="5 7" id="KW-0653">Protein transport</keyword>
<dbReference type="OrthoDB" id="203821at2759"/>